<dbReference type="Proteomes" id="UP001234297">
    <property type="component" value="Chromosome 9"/>
</dbReference>
<name>A0ACC2KI78_PERAE</name>
<proteinExistence type="predicted"/>
<evidence type="ECO:0000313" key="1">
    <source>
        <dbReference type="EMBL" id="KAJ8620702.1"/>
    </source>
</evidence>
<sequence>MIKLVIEILTGRLLHIEMDKSAVLGKLKKDIAAKETIPEHRIILVHSNGCLMMDDQISLSDYGCQEGSHIYLFFSEAQPTTPVGDKETVE</sequence>
<evidence type="ECO:0000313" key="2">
    <source>
        <dbReference type="Proteomes" id="UP001234297"/>
    </source>
</evidence>
<gene>
    <name evidence="1" type="ORF">MRB53_029231</name>
</gene>
<protein>
    <submittedName>
        <fullName evidence="1">Uncharacterized protein</fullName>
    </submittedName>
</protein>
<keyword evidence="2" id="KW-1185">Reference proteome</keyword>
<reference evidence="1 2" key="1">
    <citation type="journal article" date="2022" name="Hortic Res">
        <title>A haplotype resolved chromosomal level avocado genome allows analysis of novel avocado genes.</title>
        <authorList>
            <person name="Nath O."/>
            <person name="Fletcher S.J."/>
            <person name="Hayward A."/>
            <person name="Shaw L.M."/>
            <person name="Masouleh A.K."/>
            <person name="Furtado A."/>
            <person name="Henry R.J."/>
            <person name="Mitter N."/>
        </authorList>
    </citation>
    <scope>NUCLEOTIDE SEQUENCE [LARGE SCALE GENOMIC DNA]</scope>
    <source>
        <strain evidence="2">cv. Hass</strain>
    </source>
</reference>
<organism evidence="1 2">
    <name type="scientific">Persea americana</name>
    <name type="common">Avocado</name>
    <dbReference type="NCBI Taxonomy" id="3435"/>
    <lineage>
        <taxon>Eukaryota</taxon>
        <taxon>Viridiplantae</taxon>
        <taxon>Streptophyta</taxon>
        <taxon>Embryophyta</taxon>
        <taxon>Tracheophyta</taxon>
        <taxon>Spermatophyta</taxon>
        <taxon>Magnoliopsida</taxon>
        <taxon>Magnoliidae</taxon>
        <taxon>Laurales</taxon>
        <taxon>Lauraceae</taxon>
        <taxon>Persea</taxon>
    </lineage>
</organism>
<accession>A0ACC2KI78</accession>
<dbReference type="EMBL" id="CM056817">
    <property type="protein sequence ID" value="KAJ8620702.1"/>
    <property type="molecule type" value="Genomic_DNA"/>
</dbReference>
<comment type="caution">
    <text evidence="1">The sequence shown here is derived from an EMBL/GenBank/DDBJ whole genome shotgun (WGS) entry which is preliminary data.</text>
</comment>